<sequence>MKNKRRPGRPPADGYPDHDCTKAGCTVTKCPSHQCRPLSNATISKLHFIMRGALSAADALADERDGHAYYAINALGRDTSEDKLFEIRFCDGEWMLAVEADLTPFDEHAS</sequence>
<dbReference type="RefSeq" id="WP_091668944.1">
    <property type="nucleotide sequence ID" value="NZ_FOKG01000001.1"/>
</dbReference>
<dbReference type="Proteomes" id="UP000243799">
    <property type="component" value="Unassembled WGS sequence"/>
</dbReference>
<dbReference type="OrthoDB" id="4326943at2"/>
<evidence type="ECO:0000313" key="2">
    <source>
        <dbReference type="Proteomes" id="UP000243799"/>
    </source>
</evidence>
<keyword evidence="2" id="KW-1185">Reference proteome</keyword>
<gene>
    <name evidence="1" type="ORF">SAMN05216266_101604</name>
</gene>
<reference evidence="2" key="1">
    <citation type="submission" date="2016-10" db="EMBL/GenBank/DDBJ databases">
        <authorList>
            <person name="Varghese N."/>
            <person name="Submissions S."/>
        </authorList>
    </citation>
    <scope>NUCLEOTIDE SEQUENCE [LARGE SCALE GENOMIC DNA]</scope>
    <source>
        <strain evidence="2">CGMCC 4.3568</strain>
    </source>
</reference>
<organism evidence="1 2">
    <name type="scientific">Amycolatopsis marina</name>
    <dbReference type="NCBI Taxonomy" id="490629"/>
    <lineage>
        <taxon>Bacteria</taxon>
        <taxon>Bacillati</taxon>
        <taxon>Actinomycetota</taxon>
        <taxon>Actinomycetes</taxon>
        <taxon>Pseudonocardiales</taxon>
        <taxon>Pseudonocardiaceae</taxon>
        <taxon>Amycolatopsis</taxon>
    </lineage>
</organism>
<dbReference type="STRING" id="490629.SAMN05216266_101604"/>
<name>A0A1I0VYH4_9PSEU</name>
<dbReference type="AlphaFoldDB" id="A0A1I0VYH4"/>
<proteinExistence type="predicted"/>
<dbReference type="EMBL" id="FOKG01000001">
    <property type="protein sequence ID" value="SFA81505.1"/>
    <property type="molecule type" value="Genomic_DNA"/>
</dbReference>
<accession>A0A1I0VYH4</accession>
<evidence type="ECO:0000313" key="1">
    <source>
        <dbReference type="EMBL" id="SFA81505.1"/>
    </source>
</evidence>
<protein>
    <submittedName>
        <fullName evidence="1">Uncharacterized protein</fullName>
    </submittedName>
</protein>